<dbReference type="AlphaFoldDB" id="A0AAU7CR84"/>
<protein>
    <submittedName>
        <fullName evidence="2">Uncharacterized protein</fullName>
    </submittedName>
</protein>
<dbReference type="RefSeq" id="WP_406700555.1">
    <property type="nucleotide sequence ID" value="NZ_CP155447.1"/>
</dbReference>
<reference evidence="2" key="1">
    <citation type="submission" date="2024-05" db="EMBL/GenBank/DDBJ databases">
        <title>Planctomycetes of the genus Singulisphaera possess chitinolytic capabilities.</title>
        <authorList>
            <person name="Ivanova A."/>
        </authorList>
    </citation>
    <scope>NUCLEOTIDE SEQUENCE</scope>
    <source>
        <strain evidence="2">Ch08T</strain>
    </source>
</reference>
<evidence type="ECO:0000256" key="1">
    <source>
        <dbReference type="SAM" id="Phobius"/>
    </source>
</evidence>
<proteinExistence type="predicted"/>
<name>A0AAU7CR84_9BACT</name>
<dbReference type="EMBL" id="CP155447">
    <property type="protein sequence ID" value="XBH07716.1"/>
    <property type="molecule type" value="Genomic_DNA"/>
</dbReference>
<keyword evidence="1" id="KW-1133">Transmembrane helix</keyword>
<sequence length="66" mass="7278">MKPFLMILGILSALLIVAQLVMGQLILSGQAEWIKRHQHSGYLTVVVALVYIVLSLPKIASLPKRP</sequence>
<organism evidence="2">
    <name type="scientific">Singulisphaera sp. Ch08</name>
    <dbReference type="NCBI Taxonomy" id="3120278"/>
    <lineage>
        <taxon>Bacteria</taxon>
        <taxon>Pseudomonadati</taxon>
        <taxon>Planctomycetota</taxon>
        <taxon>Planctomycetia</taxon>
        <taxon>Isosphaerales</taxon>
        <taxon>Isosphaeraceae</taxon>
        <taxon>Singulisphaera</taxon>
    </lineage>
</organism>
<evidence type="ECO:0000313" key="2">
    <source>
        <dbReference type="EMBL" id="XBH07716.1"/>
    </source>
</evidence>
<keyword evidence="1" id="KW-0812">Transmembrane</keyword>
<accession>A0AAU7CR84</accession>
<gene>
    <name evidence="2" type="ORF">V5E97_17275</name>
</gene>
<feature type="transmembrane region" description="Helical" evidence="1">
    <location>
        <begin position="39"/>
        <end position="56"/>
    </location>
</feature>
<keyword evidence="1" id="KW-0472">Membrane</keyword>